<dbReference type="Proteomes" id="UP000324285">
    <property type="component" value="Chromosome"/>
</dbReference>
<dbReference type="EMBL" id="CP038437">
    <property type="protein sequence ID" value="QRG26796.1"/>
    <property type="molecule type" value="Genomic_DNA"/>
</dbReference>
<evidence type="ECO:0000313" key="3">
    <source>
        <dbReference type="Proteomes" id="UP000324285"/>
    </source>
</evidence>
<dbReference type="NCBIfam" id="NF012196">
    <property type="entry name" value="Ig_like_ice"/>
    <property type="match status" value="2"/>
</dbReference>
<accession>A0A7U3HWQ7</accession>
<dbReference type="InterPro" id="IPR044016">
    <property type="entry name" value="Big_13"/>
</dbReference>
<evidence type="ECO:0000259" key="1">
    <source>
        <dbReference type="Pfam" id="PF19077"/>
    </source>
</evidence>
<dbReference type="Pfam" id="PF19077">
    <property type="entry name" value="Big_13"/>
    <property type="match status" value="1"/>
</dbReference>
<keyword evidence="3" id="KW-1185">Reference proteome</keyword>
<dbReference type="AlphaFoldDB" id="A0A7U3HWQ7"/>
<name>A0A7U3HWQ7_9GAMM</name>
<dbReference type="Gene3D" id="2.60.40.10">
    <property type="entry name" value="Immunoglobulins"/>
    <property type="match status" value="3"/>
</dbReference>
<sequence length="216" mass="21589">MASADVAALADGDYTVIATVTDAAGNEGSAQRDFNVAASADSLPTVAIDSIAGDDIVNAAEHEQALSVSGATTNLAEGDEVRVELNGQTYSATVAADGSWSVDVAAADVAALADGDYTVTATVTDAAGNEGSAQRDFSVAASANSLPTVAIDTIAGDDIINAAEHEQALTISGTTTNLVAGDKVNVELNGNAYEATVATDGSWSVDVAAADVHRQR</sequence>
<organism evidence="2 3">
    <name type="scientific">Halomonas binhaiensis</name>
    <dbReference type="NCBI Taxonomy" id="2562282"/>
    <lineage>
        <taxon>Bacteria</taxon>
        <taxon>Pseudomonadati</taxon>
        <taxon>Pseudomonadota</taxon>
        <taxon>Gammaproteobacteria</taxon>
        <taxon>Oceanospirillales</taxon>
        <taxon>Halomonadaceae</taxon>
        <taxon>Halomonas</taxon>
    </lineage>
</organism>
<dbReference type="InterPro" id="IPR013783">
    <property type="entry name" value="Ig-like_fold"/>
</dbReference>
<dbReference type="InterPro" id="IPR049826">
    <property type="entry name" value="Ig-like_ice"/>
</dbReference>
<evidence type="ECO:0000313" key="2">
    <source>
        <dbReference type="EMBL" id="QRG26796.1"/>
    </source>
</evidence>
<protein>
    <submittedName>
        <fullName evidence="2">Ig-like domain-containing protein</fullName>
    </submittedName>
</protein>
<reference evidence="2" key="1">
    <citation type="submission" date="2021-02" db="EMBL/GenBank/DDBJ databases">
        <title>Strain Y2R2, a novel species of the genus Halomonas.</title>
        <authorList>
            <person name="Huang H."/>
        </authorList>
    </citation>
    <scope>NUCLEOTIDE SEQUENCE</scope>
    <source>
        <strain evidence="2">Y2R2</strain>
    </source>
</reference>
<proteinExistence type="predicted"/>
<feature type="domain" description="Bacterial Ig-like" evidence="1">
    <location>
        <begin position="79"/>
        <end position="137"/>
    </location>
</feature>
<gene>
    <name evidence="2" type="ORF">E4T21_21435</name>
</gene>
<dbReference type="RefSeq" id="WP_205423443.1">
    <property type="nucleotide sequence ID" value="NZ_CP038437.2"/>
</dbReference>
<dbReference type="KEGG" id="hbh:E4T21_21435"/>
<dbReference type="NCBIfam" id="NF033510">
    <property type="entry name" value="Ca_tandemer"/>
    <property type="match status" value="2"/>
</dbReference>